<accession>A0A1D2JKL9</accession>
<name>A0A1D2JKL9_PARBR</name>
<organism evidence="1 2">
    <name type="scientific">Paracoccidioides brasiliensis</name>
    <dbReference type="NCBI Taxonomy" id="121759"/>
    <lineage>
        <taxon>Eukaryota</taxon>
        <taxon>Fungi</taxon>
        <taxon>Dikarya</taxon>
        <taxon>Ascomycota</taxon>
        <taxon>Pezizomycotina</taxon>
        <taxon>Eurotiomycetes</taxon>
        <taxon>Eurotiomycetidae</taxon>
        <taxon>Onygenales</taxon>
        <taxon>Ajellomycetaceae</taxon>
        <taxon>Paracoccidioides</taxon>
    </lineage>
</organism>
<sequence>MPGLPNEVATEWFHDNLYDKVRDMGIRYSAELEGMGSAAIENREADYTVQPKNLLRGSGKSPLICPKAKVSIGRWDEQVVIREDIVVGKHLRRQLPVTVTGGPLRIVSICDMGQANLEAVLDWWPIETDS</sequence>
<dbReference type="VEuPathDB" id="FungiDB:PABG_12117"/>
<evidence type="ECO:0000313" key="1">
    <source>
        <dbReference type="EMBL" id="ODH39757.1"/>
    </source>
</evidence>
<gene>
    <name evidence="1" type="ORF">ACO22_01803</name>
</gene>
<reference evidence="1 2" key="1">
    <citation type="submission" date="2016-06" db="EMBL/GenBank/DDBJ databases">
        <authorList>
            <person name="Kjaerup R.B."/>
            <person name="Dalgaard T.S."/>
            <person name="Juul-Madsen H.R."/>
        </authorList>
    </citation>
    <scope>NUCLEOTIDE SEQUENCE [LARGE SCALE GENOMIC DNA]</scope>
    <source>
        <strain evidence="1 2">Pb300</strain>
    </source>
</reference>
<dbReference type="EMBL" id="LZYO01000048">
    <property type="protein sequence ID" value="ODH39757.1"/>
    <property type="molecule type" value="Genomic_DNA"/>
</dbReference>
<protein>
    <submittedName>
        <fullName evidence="1">Uncharacterized protein</fullName>
    </submittedName>
</protein>
<dbReference type="VEuPathDB" id="FungiDB:PADG_12232"/>
<evidence type="ECO:0000313" key="2">
    <source>
        <dbReference type="Proteomes" id="UP000242814"/>
    </source>
</evidence>
<comment type="caution">
    <text evidence="1">The sequence shown here is derived from an EMBL/GenBank/DDBJ whole genome shotgun (WGS) entry which is preliminary data.</text>
</comment>
<dbReference type="AlphaFoldDB" id="A0A1D2JKL9"/>
<proteinExistence type="predicted"/>
<dbReference type="Proteomes" id="UP000242814">
    <property type="component" value="Unassembled WGS sequence"/>
</dbReference>